<dbReference type="Gene3D" id="3.30.565.40">
    <property type="entry name" value="Fervidobacterium nodosum Rt17-B1 like"/>
    <property type="match status" value="1"/>
</dbReference>
<name>A0A2V3VQ97_9BACI</name>
<evidence type="ECO:0000313" key="4">
    <source>
        <dbReference type="Proteomes" id="UP000247978"/>
    </source>
</evidence>
<gene>
    <name evidence="3" type="ORF">DFR56_11414</name>
</gene>
<feature type="domain" description="DUF3298" evidence="1">
    <location>
        <begin position="116"/>
        <end position="186"/>
    </location>
</feature>
<evidence type="ECO:0000259" key="2">
    <source>
        <dbReference type="Pfam" id="PF13739"/>
    </source>
</evidence>
<dbReference type="Proteomes" id="UP000247978">
    <property type="component" value="Unassembled WGS sequence"/>
</dbReference>
<reference evidence="3 4" key="1">
    <citation type="submission" date="2018-05" db="EMBL/GenBank/DDBJ databases">
        <title>Genomic Encyclopedia of Type Strains, Phase IV (KMG-IV): sequencing the most valuable type-strain genomes for metagenomic binning, comparative biology and taxonomic classification.</title>
        <authorList>
            <person name="Goeker M."/>
        </authorList>
    </citation>
    <scope>NUCLEOTIDE SEQUENCE [LARGE SCALE GENOMIC DNA]</scope>
    <source>
        <strain evidence="3 4">DSM 28556</strain>
    </source>
</reference>
<dbReference type="EMBL" id="QJJQ01000014">
    <property type="protein sequence ID" value="PXW83730.1"/>
    <property type="molecule type" value="Genomic_DNA"/>
</dbReference>
<proteinExistence type="predicted"/>
<dbReference type="InterPro" id="IPR021729">
    <property type="entry name" value="DUF3298"/>
</dbReference>
<accession>A0A2V3VQ97</accession>
<dbReference type="InterPro" id="IPR025303">
    <property type="entry name" value="PdaC"/>
</dbReference>
<comment type="caution">
    <text evidence="3">The sequence shown here is derived from an EMBL/GenBank/DDBJ whole genome shotgun (WGS) entry which is preliminary data.</text>
</comment>
<dbReference type="RefSeq" id="WP_110396604.1">
    <property type="nucleotide sequence ID" value="NZ_JBHUHB010000001.1"/>
</dbReference>
<protein>
    <submittedName>
        <fullName evidence="3">Uncharacterized protein DUF4163</fullName>
    </submittedName>
</protein>
<dbReference type="AlphaFoldDB" id="A0A2V3VQ97"/>
<dbReference type="InterPro" id="IPR037126">
    <property type="entry name" value="PdaC/RsiV-like_sf"/>
</dbReference>
<dbReference type="Pfam" id="PF11738">
    <property type="entry name" value="DUF3298"/>
    <property type="match status" value="1"/>
</dbReference>
<organism evidence="3 4">
    <name type="scientific">Pseudogracilibacillus auburnensis</name>
    <dbReference type="NCBI Taxonomy" id="1494959"/>
    <lineage>
        <taxon>Bacteria</taxon>
        <taxon>Bacillati</taxon>
        <taxon>Bacillota</taxon>
        <taxon>Bacilli</taxon>
        <taxon>Bacillales</taxon>
        <taxon>Bacillaceae</taxon>
        <taxon>Pseudogracilibacillus</taxon>
    </lineage>
</organism>
<dbReference type="Pfam" id="PF13739">
    <property type="entry name" value="PdaC"/>
    <property type="match status" value="1"/>
</dbReference>
<dbReference type="Gene3D" id="3.90.640.20">
    <property type="entry name" value="Heat-shock cognate protein, ATPase"/>
    <property type="match status" value="1"/>
</dbReference>
<feature type="domain" description="Deacetylase PdaC" evidence="2">
    <location>
        <begin position="21"/>
        <end position="98"/>
    </location>
</feature>
<evidence type="ECO:0000313" key="3">
    <source>
        <dbReference type="EMBL" id="PXW83730.1"/>
    </source>
</evidence>
<dbReference type="OrthoDB" id="5637at2"/>
<sequence length="207" mass="24216">MDIVAFPVMTKTNIIHQREKTIYYPVVFGMKNMVVQSKVNQDIFHLVQKLIHEQYVQQNTNEFVEMLGTYEIKTNDRHILSLSLSNYAIFYHAAHGLTIMKSLTFNMETGKSYVLKDLFKPDSNYVEVLSDIIRRQINERNIPLLEPFTTIRHDQDFYIADKALVIYFQLYEITPYYIGFPMFPISVFELEGILREDGPLGVMATNN</sequence>
<evidence type="ECO:0000259" key="1">
    <source>
        <dbReference type="Pfam" id="PF11738"/>
    </source>
</evidence>
<keyword evidence="4" id="KW-1185">Reference proteome</keyword>